<dbReference type="InterPro" id="IPR023064">
    <property type="entry name" value="D-ribose_pyranase"/>
</dbReference>
<evidence type="ECO:0000313" key="16">
    <source>
        <dbReference type="Proteomes" id="UP000262524"/>
    </source>
</evidence>
<evidence type="ECO:0000313" key="7">
    <source>
        <dbReference type="EMBL" id="CUN15721.1"/>
    </source>
</evidence>
<evidence type="ECO:0000313" key="20">
    <source>
        <dbReference type="Proteomes" id="UP000286561"/>
    </source>
</evidence>
<evidence type="ECO:0000313" key="13">
    <source>
        <dbReference type="EMBL" id="RHN11290.1"/>
    </source>
</evidence>
<dbReference type="Proteomes" id="UP000283700">
    <property type="component" value="Unassembled WGS sequence"/>
</dbReference>
<comment type="caution">
    <text evidence="6">Lacks conserved residue(s) required for the propagation of feature annotation.</text>
</comment>
<dbReference type="Pfam" id="PF05025">
    <property type="entry name" value="RbsD_FucU"/>
    <property type="match status" value="1"/>
</dbReference>
<dbReference type="EMBL" id="QSOE01000165">
    <property type="protein sequence ID" value="RGI77921.1"/>
    <property type="molecule type" value="Genomic_DNA"/>
</dbReference>
<evidence type="ECO:0000313" key="18">
    <source>
        <dbReference type="Proteomes" id="UP000283700"/>
    </source>
</evidence>
<evidence type="ECO:0000313" key="17">
    <source>
        <dbReference type="Proteomes" id="UP000283497"/>
    </source>
</evidence>
<dbReference type="Proteomes" id="UP000095390">
    <property type="component" value="Unassembled WGS sequence"/>
</dbReference>
<gene>
    <name evidence="6 8" type="primary">rbsD</name>
    <name evidence="12" type="ORF">DW068_12150</name>
    <name evidence="11" type="ORF">DW833_11460</name>
    <name evidence="10" type="ORF">DW972_15040</name>
    <name evidence="13" type="ORF">DWZ29_12345</name>
    <name evidence="9" type="ORF">DXD91_14685</name>
    <name evidence="8" type="ORF">ERS852450_00829</name>
    <name evidence="7" type="ORF">ERS852578_02545</name>
</gene>
<dbReference type="InterPro" id="IPR007721">
    <property type="entry name" value="RbsD_FucU"/>
</dbReference>
<dbReference type="GO" id="GO:0005829">
    <property type="term" value="C:cytosol"/>
    <property type="evidence" value="ECO:0007669"/>
    <property type="project" value="TreeGrafter"/>
</dbReference>
<keyword evidence="5 6" id="KW-0119">Carbohydrate metabolism</keyword>
<dbReference type="NCBIfam" id="NF008761">
    <property type="entry name" value="PRK11797.1"/>
    <property type="match status" value="1"/>
</dbReference>
<dbReference type="AlphaFoldDB" id="A0A174ANL0"/>
<sequence length="131" mass="14599">MKKRGILNAQLSYLLAALGHKDLFMIGDAGMPIPEGVEVVDLVLTAGVPTFKQVLDAVLDEVQVEGYYLAHEIKEFNPELEEYIKAGLPEAEVEYMPHEDLKKFSGKCRFAIRTGEFSPYPNVILRAGVVF</sequence>
<dbReference type="UniPathway" id="UPA00916">
    <property type="reaction ID" value="UER00888"/>
</dbReference>
<dbReference type="GeneID" id="75049760"/>
<evidence type="ECO:0000256" key="3">
    <source>
        <dbReference type="ARBA" id="ARBA00022490"/>
    </source>
</evidence>
<feature type="active site" description="Proton donor" evidence="6">
    <location>
        <position position="20"/>
    </location>
</feature>
<evidence type="ECO:0000313" key="11">
    <source>
        <dbReference type="EMBL" id="RHC62402.1"/>
    </source>
</evidence>
<dbReference type="Proteomes" id="UP000284621">
    <property type="component" value="Unassembled WGS sequence"/>
</dbReference>
<evidence type="ECO:0000313" key="15">
    <source>
        <dbReference type="Proteomes" id="UP000095679"/>
    </source>
</evidence>
<dbReference type="PANTHER" id="PTHR37831">
    <property type="entry name" value="D-RIBOSE PYRANASE"/>
    <property type="match status" value="1"/>
</dbReference>
<proteinExistence type="inferred from homology"/>
<dbReference type="SUPFAM" id="SSF102546">
    <property type="entry name" value="RbsD-like"/>
    <property type="match status" value="1"/>
</dbReference>
<dbReference type="EMBL" id="QRQO01000040">
    <property type="protein sequence ID" value="RHN11290.1"/>
    <property type="molecule type" value="Genomic_DNA"/>
</dbReference>
<evidence type="ECO:0000313" key="8">
    <source>
        <dbReference type="EMBL" id="CUN90172.1"/>
    </source>
</evidence>
<dbReference type="Proteomes" id="UP000262524">
    <property type="component" value="Unassembled WGS sequence"/>
</dbReference>
<reference evidence="16 17" key="2">
    <citation type="submission" date="2018-08" db="EMBL/GenBank/DDBJ databases">
        <title>A genome reference for cultivated species of the human gut microbiota.</title>
        <authorList>
            <person name="Zou Y."/>
            <person name="Xue W."/>
            <person name="Luo G."/>
        </authorList>
    </citation>
    <scope>NUCLEOTIDE SEQUENCE [LARGE SCALE GENOMIC DNA]</scope>
    <source>
        <strain evidence="13 18">AF31-17AC</strain>
        <strain evidence="12 17">AF45-14BH</strain>
        <strain evidence="11 19">AM34-3LB</strain>
        <strain evidence="10 20">AM48-23BH</strain>
        <strain evidence="9 16">TM10-1AC</strain>
    </source>
</reference>
<keyword evidence="4 6" id="KW-0413">Isomerase</keyword>
<comment type="similarity">
    <text evidence="6">Belongs to the RbsD / FucU family. RbsD subfamily.</text>
</comment>
<dbReference type="InterPro" id="IPR023750">
    <property type="entry name" value="RbsD-like_sf"/>
</dbReference>
<evidence type="ECO:0000313" key="10">
    <source>
        <dbReference type="EMBL" id="RGZ76713.1"/>
    </source>
</evidence>
<name>A0A174ANL0_9FIRM</name>
<evidence type="ECO:0000256" key="6">
    <source>
        <dbReference type="HAMAP-Rule" id="MF_01661"/>
    </source>
</evidence>
<dbReference type="GO" id="GO:0048029">
    <property type="term" value="F:monosaccharide binding"/>
    <property type="evidence" value="ECO:0007669"/>
    <property type="project" value="InterPro"/>
</dbReference>
<evidence type="ECO:0000313" key="14">
    <source>
        <dbReference type="Proteomes" id="UP000095390"/>
    </source>
</evidence>
<organism evidence="8 15">
    <name type="scientific">Anaerobutyricum hallii</name>
    <dbReference type="NCBI Taxonomy" id="39488"/>
    <lineage>
        <taxon>Bacteria</taxon>
        <taxon>Bacillati</taxon>
        <taxon>Bacillota</taxon>
        <taxon>Clostridia</taxon>
        <taxon>Lachnospirales</taxon>
        <taxon>Lachnospiraceae</taxon>
        <taxon>Anaerobutyricum</taxon>
    </lineage>
</organism>
<comment type="subcellular location">
    <subcellularLocation>
        <location evidence="6">Cytoplasm</location>
    </subcellularLocation>
</comment>
<evidence type="ECO:0000313" key="9">
    <source>
        <dbReference type="EMBL" id="RGI77921.1"/>
    </source>
</evidence>
<dbReference type="OrthoDB" id="9805009at2"/>
<evidence type="ECO:0000256" key="2">
    <source>
        <dbReference type="ARBA" id="ARBA00012862"/>
    </source>
</evidence>
<protein>
    <recommendedName>
        <fullName evidence="2 6">D-ribose pyranase</fullName>
        <ecNumber evidence="2 6">5.4.99.62</ecNumber>
    </recommendedName>
</protein>
<comment type="subunit">
    <text evidence="6">Homodecamer.</text>
</comment>
<reference evidence="14 15" key="1">
    <citation type="submission" date="2015-09" db="EMBL/GenBank/DDBJ databases">
        <authorList>
            <consortium name="Pathogen Informatics"/>
        </authorList>
    </citation>
    <scope>NUCLEOTIDE SEQUENCE [LARGE SCALE GENOMIC DNA]</scope>
    <source>
        <strain evidence="8 15">2789STDY5834835</strain>
        <strain evidence="7 14">2789STDY5834966</strain>
    </source>
</reference>
<dbReference type="EMBL" id="QSEP01000184">
    <property type="protein sequence ID" value="RGZ76713.1"/>
    <property type="molecule type" value="Genomic_DNA"/>
</dbReference>
<evidence type="ECO:0000256" key="5">
    <source>
        <dbReference type="ARBA" id="ARBA00023277"/>
    </source>
</evidence>
<dbReference type="Gene3D" id="3.40.1650.10">
    <property type="entry name" value="RbsD-like domain"/>
    <property type="match status" value="1"/>
</dbReference>
<evidence type="ECO:0000256" key="4">
    <source>
        <dbReference type="ARBA" id="ARBA00023235"/>
    </source>
</evidence>
<evidence type="ECO:0000256" key="1">
    <source>
        <dbReference type="ARBA" id="ARBA00000223"/>
    </source>
</evidence>
<dbReference type="EMBL" id="QSID01000014">
    <property type="protein sequence ID" value="RHC62402.1"/>
    <property type="molecule type" value="Genomic_DNA"/>
</dbReference>
<evidence type="ECO:0000313" key="12">
    <source>
        <dbReference type="EMBL" id="RHK36821.1"/>
    </source>
</evidence>
<dbReference type="Proteomes" id="UP000286561">
    <property type="component" value="Unassembled WGS sequence"/>
</dbReference>
<evidence type="ECO:0000313" key="19">
    <source>
        <dbReference type="Proteomes" id="UP000284621"/>
    </source>
</evidence>
<accession>A0A174ANL0</accession>
<dbReference type="RefSeq" id="WP_005344033.1">
    <property type="nucleotide sequence ID" value="NZ_BLYK01000045.1"/>
</dbReference>
<keyword evidence="19" id="KW-1185">Reference proteome</keyword>
<dbReference type="EMBL" id="CYZL01000005">
    <property type="protein sequence ID" value="CUN90172.1"/>
    <property type="molecule type" value="Genomic_DNA"/>
</dbReference>
<dbReference type="PANTHER" id="PTHR37831:SF1">
    <property type="entry name" value="D-RIBOSE PYRANASE"/>
    <property type="match status" value="1"/>
</dbReference>
<feature type="binding site" evidence="6">
    <location>
        <position position="98"/>
    </location>
    <ligand>
        <name>substrate</name>
    </ligand>
</feature>
<dbReference type="Proteomes" id="UP000283497">
    <property type="component" value="Unassembled WGS sequence"/>
</dbReference>
<comment type="pathway">
    <text evidence="6">Carbohydrate metabolism; D-ribose degradation; D-ribose 5-phosphate from beta-D-ribopyranose: step 1/2.</text>
</comment>
<dbReference type="Proteomes" id="UP000095679">
    <property type="component" value="Unassembled WGS sequence"/>
</dbReference>
<keyword evidence="3 6" id="KW-0963">Cytoplasm</keyword>
<dbReference type="GO" id="GO:0062193">
    <property type="term" value="F:D-ribose pyranase activity"/>
    <property type="evidence" value="ECO:0007669"/>
    <property type="project" value="UniProtKB-EC"/>
</dbReference>
<dbReference type="GO" id="GO:0016872">
    <property type="term" value="F:intramolecular lyase activity"/>
    <property type="evidence" value="ECO:0007669"/>
    <property type="project" value="UniProtKB-UniRule"/>
</dbReference>
<dbReference type="HAMAP" id="MF_01661">
    <property type="entry name" value="D_rib_pyranase"/>
    <property type="match status" value="1"/>
</dbReference>
<dbReference type="EMBL" id="QRNJ01000050">
    <property type="protein sequence ID" value="RHK36821.1"/>
    <property type="molecule type" value="Genomic_DNA"/>
</dbReference>
<dbReference type="EMBL" id="CYYC01000039">
    <property type="protein sequence ID" value="CUN15721.1"/>
    <property type="molecule type" value="Genomic_DNA"/>
</dbReference>
<comment type="function">
    <text evidence="6">Catalyzes the interconversion of beta-pyran and beta-furan forms of D-ribose.</text>
</comment>
<dbReference type="EC" id="5.4.99.62" evidence="2 6"/>
<comment type="catalytic activity">
    <reaction evidence="1 6">
        <text>beta-D-ribopyranose = beta-D-ribofuranose</text>
        <dbReference type="Rhea" id="RHEA:25432"/>
        <dbReference type="ChEBI" id="CHEBI:27476"/>
        <dbReference type="ChEBI" id="CHEBI:47002"/>
        <dbReference type="EC" id="5.4.99.62"/>
    </reaction>
</comment>
<dbReference type="GO" id="GO:0019303">
    <property type="term" value="P:D-ribose catabolic process"/>
    <property type="evidence" value="ECO:0007669"/>
    <property type="project" value="UniProtKB-UniRule"/>
</dbReference>
<feature type="binding site" evidence="6">
    <location>
        <position position="28"/>
    </location>
    <ligand>
        <name>substrate</name>
    </ligand>
</feature>